<keyword evidence="5" id="KW-1003">Cell membrane</keyword>
<keyword evidence="2 5" id="KW-0812">Transmembrane</keyword>
<keyword evidence="3 5" id="KW-1133">Transmembrane helix</keyword>
<evidence type="ECO:0000256" key="3">
    <source>
        <dbReference type="ARBA" id="ARBA00022989"/>
    </source>
</evidence>
<dbReference type="EMBL" id="CP020121">
    <property type="protein sequence ID" value="AQZ99031.1"/>
    <property type="molecule type" value="Genomic_DNA"/>
</dbReference>
<comment type="subcellular location">
    <subcellularLocation>
        <location evidence="5">Cell membrane</location>
        <topology evidence="5">Multi-pass membrane protein</topology>
    </subcellularLocation>
    <subcellularLocation>
        <location evidence="1">Membrane</location>
        <topology evidence="1">Multi-pass membrane protein</topology>
    </subcellularLocation>
</comment>
<dbReference type="Proteomes" id="UP000053300">
    <property type="component" value="Unassembled WGS sequence"/>
</dbReference>
<gene>
    <name evidence="7" type="ORF">AS359_04510</name>
    <name evidence="6" type="ORF">B5M06_13005</name>
</gene>
<reference evidence="6 9" key="2">
    <citation type="submission" date="2017-03" db="EMBL/GenBank/DDBJ databases">
        <title>Rapid Whole Genome Sequencing of Comamonas kerstersii Causing Continuous ambulatory Peritoneal Dialysis-Associated Peritonitis.</title>
        <authorList>
            <person name="Zheng B."/>
        </authorList>
    </citation>
    <scope>NUCLEOTIDE SEQUENCE [LARGE SCALE GENOMIC DNA]</scope>
    <source>
        <strain evidence="6 9">8943</strain>
    </source>
</reference>
<evidence type="ECO:0000313" key="6">
    <source>
        <dbReference type="EMBL" id="AQZ99031.1"/>
    </source>
</evidence>
<dbReference type="RefSeq" id="WP_054066324.1">
    <property type="nucleotide sequence ID" value="NZ_CAUCIF010000011.1"/>
</dbReference>
<evidence type="ECO:0000256" key="4">
    <source>
        <dbReference type="ARBA" id="ARBA00023136"/>
    </source>
</evidence>
<accession>A0A1V0BGK4</accession>
<evidence type="ECO:0000256" key="2">
    <source>
        <dbReference type="ARBA" id="ARBA00022692"/>
    </source>
</evidence>
<dbReference type="EMBL" id="LPXH01000041">
    <property type="protein sequence ID" value="KUF37974.1"/>
    <property type="molecule type" value="Genomic_DNA"/>
</dbReference>
<feature type="transmembrane region" description="Helical" evidence="5">
    <location>
        <begin position="115"/>
        <end position="136"/>
    </location>
</feature>
<dbReference type="PANTHER" id="PTHR43483">
    <property type="entry name" value="MEMBRANE TRANSPORTER PROTEIN HI_0806-RELATED"/>
    <property type="match status" value="1"/>
</dbReference>
<sequence>MDALLTHGTAWIVSLSLALLLTGLVAGTLAGLLGIGGGIVIVPMLYFLFHLLQVDPAVLMHVVIGTSLATIIPTSVMSSRAHNKRGNLDKALAMQLLPGVLLGVLLGALTSRYLAGTWLTVIFASMALLIAIKMGINFQAAPLGQHMPARIGSTAFGTLIGGVSTLIGVGGGTLSVPILSSFGVPMRTAVGTSALIGCFISIPGTLAFIINGWHQSQLPPWSLGYVNVLCFALIVPTSMLSTSWGAALASRINNQHLQKVFALFLLITAAHMFYGLLQQHT</sequence>
<evidence type="ECO:0000313" key="7">
    <source>
        <dbReference type="EMBL" id="KUF37974.1"/>
    </source>
</evidence>
<evidence type="ECO:0000313" key="8">
    <source>
        <dbReference type="Proteomes" id="UP000053300"/>
    </source>
</evidence>
<dbReference type="Pfam" id="PF01925">
    <property type="entry name" value="TauE"/>
    <property type="match status" value="1"/>
</dbReference>
<evidence type="ECO:0000313" key="9">
    <source>
        <dbReference type="Proteomes" id="UP000242792"/>
    </source>
</evidence>
<keyword evidence="8" id="KW-1185">Reference proteome</keyword>
<evidence type="ECO:0000256" key="1">
    <source>
        <dbReference type="ARBA" id="ARBA00004141"/>
    </source>
</evidence>
<evidence type="ECO:0000256" key="5">
    <source>
        <dbReference type="RuleBase" id="RU363041"/>
    </source>
</evidence>
<feature type="transmembrane region" description="Helical" evidence="5">
    <location>
        <begin position="58"/>
        <end position="79"/>
    </location>
</feature>
<dbReference type="STRING" id="225992.B5M06_13005"/>
<protein>
    <recommendedName>
        <fullName evidence="5">Probable membrane transporter protein</fullName>
    </recommendedName>
</protein>
<dbReference type="GO" id="GO:0005886">
    <property type="term" value="C:plasma membrane"/>
    <property type="evidence" value="ECO:0007669"/>
    <property type="project" value="UniProtKB-SubCell"/>
</dbReference>
<proteinExistence type="inferred from homology"/>
<dbReference type="KEGG" id="cke:B5M06_13005"/>
<comment type="similarity">
    <text evidence="5">Belongs to the 4-toluene sulfonate uptake permease (TSUP) (TC 2.A.102) family.</text>
</comment>
<accession>A0A0W7YSA8</accession>
<feature type="transmembrane region" description="Helical" evidence="5">
    <location>
        <begin position="190"/>
        <end position="210"/>
    </location>
</feature>
<dbReference type="AlphaFoldDB" id="A0A0W7YSA8"/>
<dbReference type="Proteomes" id="UP000242792">
    <property type="component" value="Chromosome"/>
</dbReference>
<accession>A0A1V3TGU1</accession>
<feature type="transmembrane region" description="Helical" evidence="5">
    <location>
        <begin position="6"/>
        <end position="25"/>
    </location>
</feature>
<name>A0A0W7YSA8_9BURK</name>
<feature type="transmembrane region" description="Helical" evidence="5">
    <location>
        <begin position="222"/>
        <end position="240"/>
    </location>
</feature>
<feature type="transmembrane region" description="Helical" evidence="5">
    <location>
        <begin position="156"/>
        <end position="178"/>
    </location>
</feature>
<dbReference type="GeneID" id="83040237"/>
<reference evidence="7 8" key="1">
    <citation type="submission" date="2015-12" db="EMBL/GenBank/DDBJ databases">
        <title>Complete genome sequence of a multi-drug resistant strain Acidovorax sp. 12322-1.</title>
        <authorList>
            <person name="Ming D."/>
            <person name="Wang M."/>
            <person name="Hu S."/>
            <person name="Zhou Y."/>
            <person name="Jiang T."/>
        </authorList>
    </citation>
    <scope>NUCLEOTIDE SEQUENCE [LARGE SCALE GENOMIC DNA]</scope>
    <source>
        <strain evidence="7 8">12322-1</strain>
    </source>
</reference>
<feature type="transmembrane region" description="Helical" evidence="5">
    <location>
        <begin position="91"/>
        <end position="109"/>
    </location>
</feature>
<feature type="transmembrane region" description="Helical" evidence="5">
    <location>
        <begin position="260"/>
        <end position="277"/>
    </location>
</feature>
<organism evidence="7 8">
    <name type="scientific">Comamonas kerstersii</name>
    <dbReference type="NCBI Taxonomy" id="225992"/>
    <lineage>
        <taxon>Bacteria</taxon>
        <taxon>Pseudomonadati</taxon>
        <taxon>Pseudomonadota</taxon>
        <taxon>Betaproteobacteria</taxon>
        <taxon>Burkholderiales</taxon>
        <taxon>Comamonadaceae</taxon>
        <taxon>Comamonas</taxon>
    </lineage>
</organism>
<dbReference type="InterPro" id="IPR002781">
    <property type="entry name" value="TM_pro_TauE-like"/>
</dbReference>
<keyword evidence="4 5" id="KW-0472">Membrane</keyword>
<dbReference type="PANTHER" id="PTHR43483:SF3">
    <property type="entry name" value="MEMBRANE TRANSPORTER PROTEIN HI_0806-RELATED"/>
    <property type="match status" value="1"/>
</dbReference>
<dbReference type="OrthoDB" id="457670at2"/>